<evidence type="ECO:0000256" key="2">
    <source>
        <dbReference type="ARBA" id="ARBA00022490"/>
    </source>
</evidence>
<feature type="compositionally biased region" description="Polar residues" evidence="5">
    <location>
        <begin position="417"/>
        <end position="441"/>
    </location>
</feature>
<feature type="compositionally biased region" description="Polar residues" evidence="5">
    <location>
        <begin position="537"/>
        <end position="552"/>
    </location>
</feature>
<protein>
    <recommendedName>
        <fullName evidence="7">G2 and S phase-expressed protein 1 N-terminal domain-containing protein</fullName>
    </recommendedName>
</protein>
<feature type="compositionally biased region" description="Polar residues" evidence="5">
    <location>
        <begin position="365"/>
        <end position="381"/>
    </location>
</feature>
<evidence type="ECO:0000259" key="7">
    <source>
        <dbReference type="Pfam" id="PF15259"/>
    </source>
</evidence>
<dbReference type="InterPro" id="IPR032768">
    <property type="entry name" value="GTSE1_N"/>
</dbReference>
<proteinExistence type="predicted"/>
<feature type="compositionally biased region" description="Polar residues" evidence="5">
    <location>
        <begin position="391"/>
        <end position="401"/>
    </location>
</feature>
<feature type="compositionally biased region" description="Basic residues" evidence="5">
    <location>
        <begin position="256"/>
        <end position="267"/>
    </location>
</feature>
<feature type="region of interest" description="Disordered" evidence="5">
    <location>
        <begin position="249"/>
        <end position="350"/>
    </location>
</feature>
<gene>
    <name evidence="8" type="ORF">RIMI_LOCUS6901910</name>
</gene>
<keyword evidence="3" id="KW-0597">Phosphoprotein</keyword>
<feature type="compositionally biased region" description="Polar residues" evidence="5">
    <location>
        <begin position="288"/>
        <end position="303"/>
    </location>
</feature>
<name>A0ABN9LBT8_9NEOB</name>
<reference evidence="8" key="1">
    <citation type="submission" date="2023-07" db="EMBL/GenBank/DDBJ databases">
        <authorList>
            <person name="Stuckert A."/>
        </authorList>
    </citation>
    <scope>NUCLEOTIDE SEQUENCE</scope>
</reference>
<keyword evidence="2" id="KW-0963">Cytoplasm</keyword>
<evidence type="ECO:0000256" key="1">
    <source>
        <dbReference type="ARBA" id="ARBA00004245"/>
    </source>
</evidence>
<dbReference type="PANTHER" id="PTHR21584:SF10">
    <property type="entry name" value="G2 AND S PHASE-EXPRESSED PROTEIN 1"/>
    <property type="match status" value="1"/>
</dbReference>
<evidence type="ECO:0000256" key="4">
    <source>
        <dbReference type="ARBA" id="ARBA00023212"/>
    </source>
</evidence>
<keyword evidence="4" id="KW-0206">Cytoskeleton</keyword>
<keyword evidence="6" id="KW-0732">Signal</keyword>
<dbReference type="Proteomes" id="UP001176940">
    <property type="component" value="Unassembled WGS sequence"/>
</dbReference>
<feature type="domain" description="G2 and S phase-expressed protein 1 N-terminal" evidence="7">
    <location>
        <begin position="19"/>
        <end position="161"/>
    </location>
</feature>
<organism evidence="8 9">
    <name type="scientific">Ranitomeya imitator</name>
    <name type="common">mimic poison frog</name>
    <dbReference type="NCBI Taxonomy" id="111125"/>
    <lineage>
        <taxon>Eukaryota</taxon>
        <taxon>Metazoa</taxon>
        <taxon>Chordata</taxon>
        <taxon>Craniata</taxon>
        <taxon>Vertebrata</taxon>
        <taxon>Euteleostomi</taxon>
        <taxon>Amphibia</taxon>
        <taxon>Batrachia</taxon>
        <taxon>Anura</taxon>
        <taxon>Neobatrachia</taxon>
        <taxon>Hyloidea</taxon>
        <taxon>Dendrobatidae</taxon>
        <taxon>Dendrobatinae</taxon>
        <taxon>Ranitomeya</taxon>
    </lineage>
</organism>
<evidence type="ECO:0000313" key="8">
    <source>
        <dbReference type="EMBL" id="CAJ0936721.1"/>
    </source>
</evidence>
<comment type="caution">
    <text evidence="8">The sequence shown here is derived from an EMBL/GenBank/DDBJ whole genome shotgun (WGS) entry which is preliminary data.</text>
</comment>
<feature type="signal peptide" evidence="6">
    <location>
        <begin position="1"/>
        <end position="21"/>
    </location>
</feature>
<dbReference type="EMBL" id="CAUEEQ010012736">
    <property type="protein sequence ID" value="CAJ0936721.1"/>
    <property type="molecule type" value="Genomic_DNA"/>
</dbReference>
<keyword evidence="9" id="KW-1185">Reference proteome</keyword>
<feature type="compositionally biased region" description="Low complexity" evidence="5">
    <location>
        <begin position="327"/>
        <end position="350"/>
    </location>
</feature>
<feature type="non-terminal residue" evidence="8">
    <location>
        <position position="714"/>
    </location>
</feature>
<evidence type="ECO:0000313" key="9">
    <source>
        <dbReference type="Proteomes" id="UP001176940"/>
    </source>
</evidence>
<dbReference type="PANTHER" id="PTHR21584">
    <property type="entry name" value="DIFFERENTIAL DISPLAY AND ACTIVATED BY P53 DDA3 /G2 S PHASE EXPRESSED 1"/>
    <property type="match status" value="1"/>
</dbReference>
<sequence>MVYFIFLKCLLIFLVLDFTLLTDEKFDFDISLSPTSVKEDNDDEVFIGPVGHKEKCVSAVLKSQSSEERVSPLNTESVLWSPLSGDKFVEIFKEAHLLALQLESFVSDDPKKVEPPQTVPNLTVEKFVQASKSKLNLFDEFNEVPKTPVDIKRETYCIQESPFHQLPPAVQQRFTGSNKKAENSGSVKTQNLTSPLNVPKLVKSHVSSPLALKTKPQIKSGGLLASNGKSVSKLQPVKAPAVHTKNNRLAVEKPKAIKKTSPARRKNLSSLGSTEDLLSDKSGMASDVSDSSFNTSIVGSSKRTLPVPNKAGLNKVLFKTPSATAGSRRNTSSSSSSHSNTSLNSSLSLSPPAANAKLNASLNTSMNTSVTSSRIKPNTSRLALVRPHSGIGSSTKNTDLSNGHLKPAAESKPAGNKSASVMVSQPQTPSGKIQRQASAPNLQRLPASIKMESAVKGTSAKPQARVMPTPTSRLRLAQKQDVLSPDRAMGKSTRPSRLLSCGEIGSGIAQSTPLGTAKGMAGNTALRSISATPNSKLVSALPTPSSHRTSGIVTPRTIPRPLSSLRPATAVHASIQSAKKSPTCYEDCEQVLGKVTKSPCSPAEEDHAASTVRCSLNFSPESKPDLIAQSEQTESDLIDIAVDKADIKLRKTSSVDAECQPLIDLSNTPELNKRPVPLKPANTGQLIDLSSPLITLSPVGNKENLEYDSPLLKF</sequence>
<feature type="region of interest" description="Disordered" evidence="5">
    <location>
        <begin position="537"/>
        <end position="561"/>
    </location>
</feature>
<feature type="chain" id="PRO_5045783950" description="G2 and S phase-expressed protein 1 N-terminal domain-containing protein" evidence="6">
    <location>
        <begin position="22"/>
        <end position="714"/>
    </location>
</feature>
<dbReference type="Pfam" id="PF15259">
    <property type="entry name" value="GTSE1_N"/>
    <property type="match status" value="1"/>
</dbReference>
<evidence type="ECO:0000256" key="5">
    <source>
        <dbReference type="SAM" id="MobiDB-lite"/>
    </source>
</evidence>
<dbReference type="InterPro" id="IPR026657">
    <property type="entry name" value="DDA3/GTSE-1"/>
</dbReference>
<comment type="subcellular location">
    <subcellularLocation>
        <location evidence="1">Cytoplasm</location>
        <location evidence="1">Cytoskeleton</location>
    </subcellularLocation>
</comment>
<feature type="region of interest" description="Disordered" evidence="5">
    <location>
        <begin position="365"/>
        <end position="447"/>
    </location>
</feature>
<evidence type="ECO:0000256" key="6">
    <source>
        <dbReference type="SAM" id="SignalP"/>
    </source>
</evidence>
<accession>A0ABN9LBT8</accession>
<evidence type="ECO:0000256" key="3">
    <source>
        <dbReference type="ARBA" id="ARBA00022553"/>
    </source>
</evidence>